<evidence type="ECO:0000256" key="9">
    <source>
        <dbReference type="SAM" id="Phobius"/>
    </source>
</evidence>
<dbReference type="OrthoDB" id="16510at2759"/>
<keyword evidence="7 9" id="KW-0472">Membrane</keyword>
<keyword evidence="4 9" id="KW-0812">Transmembrane</keyword>
<evidence type="ECO:0000256" key="3">
    <source>
        <dbReference type="ARBA" id="ARBA00020827"/>
    </source>
</evidence>
<evidence type="ECO:0000313" key="11">
    <source>
        <dbReference type="Proteomes" id="UP000183832"/>
    </source>
</evidence>
<proteinExistence type="inferred from homology"/>
<evidence type="ECO:0000256" key="7">
    <source>
        <dbReference type="ARBA" id="ARBA00023136"/>
    </source>
</evidence>
<evidence type="ECO:0000256" key="5">
    <source>
        <dbReference type="ARBA" id="ARBA00022824"/>
    </source>
</evidence>
<keyword evidence="6 9" id="KW-1133">Transmembrane helix</keyword>
<evidence type="ECO:0000256" key="4">
    <source>
        <dbReference type="ARBA" id="ARBA00022692"/>
    </source>
</evidence>
<reference evidence="10 11" key="1">
    <citation type="submission" date="2015-04" db="EMBL/GenBank/DDBJ databases">
        <authorList>
            <person name="Syromyatnikov M.Y."/>
            <person name="Popov V.N."/>
        </authorList>
    </citation>
    <scope>NUCLEOTIDE SEQUENCE [LARGE SCALE GENOMIC DNA]</scope>
</reference>
<keyword evidence="5" id="KW-0256">Endoplasmic reticulum</keyword>
<evidence type="ECO:0000256" key="1">
    <source>
        <dbReference type="ARBA" id="ARBA00004477"/>
    </source>
</evidence>
<evidence type="ECO:0000256" key="2">
    <source>
        <dbReference type="ARBA" id="ARBA00009436"/>
    </source>
</evidence>
<dbReference type="Proteomes" id="UP000183832">
    <property type="component" value="Unassembled WGS sequence"/>
</dbReference>
<dbReference type="PANTHER" id="PTHR20994:SF0">
    <property type="entry name" value="ER MEMBRANE PROTEIN COMPLEX SUBUNIT 6"/>
    <property type="match status" value="1"/>
</dbReference>
<accession>A0A1J1J3Z4</accession>
<keyword evidence="11" id="KW-1185">Reference proteome</keyword>
<sequence>MSSNRVKTRETKSGEIIAYSESAVRQNLINVEYVKTSLASLAGCTAGILGLTGLLGFIFYLVSLLGFFGLLIVKTGSNWQKYFISRKSLLTNGFLGGLCTYTLFWTFIYGMVHVY</sequence>
<dbReference type="PANTHER" id="PTHR20994">
    <property type="entry name" value="ER MEMBRANE PROTEIN COMPLEX SUBUNIT 6"/>
    <property type="match status" value="1"/>
</dbReference>
<feature type="transmembrane region" description="Helical" evidence="9">
    <location>
        <begin position="94"/>
        <end position="112"/>
    </location>
</feature>
<comment type="subcellular location">
    <subcellularLocation>
        <location evidence="1">Endoplasmic reticulum membrane</location>
        <topology evidence="1">Multi-pass membrane protein</topology>
    </subcellularLocation>
</comment>
<dbReference type="Pfam" id="PF07019">
    <property type="entry name" value="EMC6"/>
    <property type="match status" value="1"/>
</dbReference>
<dbReference type="GO" id="GO:0000045">
    <property type="term" value="P:autophagosome assembly"/>
    <property type="evidence" value="ECO:0007669"/>
    <property type="project" value="TreeGrafter"/>
</dbReference>
<organism evidence="10 11">
    <name type="scientific">Clunio marinus</name>
    <dbReference type="NCBI Taxonomy" id="568069"/>
    <lineage>
        <taxon>Eukaryota</taxon>
        <taxon>Metazoa</taxon>
        <taxon>Ecdysozoa</taxon>
        <taxon>Arthropoda</taxon>
        <taxon>Hexapoda</taxon>
        <taxon>Insecta</taxon>
        <taxon>Pterygota</taxon>
        <taxon>Neoptera</taxon>
        <taxon>Endopterygota</taxon>
        <taxon>Diptera</taxon>
        <taxon>Nematocera</taxon>
        <taxon>Chironomoidea</taxon>
        <taxon>Chironomidae</taxon>
        <taxon>Clunio</taxon>
    </lineage>
</organism>
<evidence type="ECO:0000256" key="6">
    <source>
        <dbReference type="ARBA" id="ARBA00022989"/>
    </source>
</evidence>
<dbReference type="EMBL" id="CVRI01000066">
    <property type="protein sequence ID" value="CRL06174.1"/>
    <property type="molecule type" value="Genomic_DNA"/>
</dbReference>
<evidence type="ECO:0000256" key="8">
    <source>
        <dbReference type="ARBA" id="ARBA00031072"/>
    </source>
</evidence>
<dbReference type="GO" id="GO:0034975">
    <property type="term" value="P:protein folding in endoplasmic reticulum"/>
    <property type="evidence" value="ECO:0007669"/>
    <property type="project" value="TreeGrafter"/>
</dbReference>
<protein>
    <recommendedName>
        <fullName evidence="3">ER membrane protein complex subunit 6</fullName>
    </recommendedName>
    <alternativeName>
        <fullName evidence="8">Transmembrane protein 93</fullName>
    </alternativeName>
</protein>
<evidence type="ECO:0000313" key="10">
    <source>
        <dbReference type="EMBL" id="CRL06174.1"/>
    </source>
</evidence>
<dbReference type="STRING" id="568069.A0A1J1J3Z4"/>
<name>A0A1J1J3Z4_9DIPT</name>
<gene>
    <name evidence="10" type="ORF">CLUMA_CG018911</name>
</gene>
<dbReference type="InterPro" id="IPR008504">
    <property type="entry name" value="Emc6"/>
</dbReference>
<dbReference type="GO" id="GO:0072546">
    <property type="term" value="C:EMC complex"/>
    <property type="evidence" value="ECO:0007669"/>
    <property type="project" value="InterPro"/>
</dbReference>
<comment type="similarity">
    <text evidence="2">Belongs to the EMC6 family.</text>
</comment>
<dbReference type="InterPro" id="IPR029008">
    <property type="entry name" value="EMC6-like"/>
</dbReference>
<feature type="transmembrane region" description="Helical" evidence="9">
    <location>
        <begin position="48"/>
        <end position="73"/>
    </location>
</feature>
<dbReference type="AlphaFoldDB" id="A0A1J1J3Z4"/>